<keyword evidence="5" id="KW-0378">Hydrolase</keyword>
<evidence type="ECO:0000256" key="3">
    <source>
        <dbReference type="ARBA" id="ARBA00022723"/>
    </source>
</evidence>
<evidence type="ECO:0000256" key="5">
    <source>
        <dbReference type="ARBA" id="ARBA00022801"/>
    </source>
</evidence>
<feature type="chain" id="PRO_5015648085" evidence="7">
    <location>
        <begin position="20"/>
        <end position="484"/>
    </location>
</feature>
<keyword evidence="3" id="KW-0479">Metal-binding</keyword>
<keyword evidence="6" id="KW-0106">Calcium</keyword>
<dbReference type="PANTHER" id="PTHR45953">
    <property type="entry name" value="IDURONATE 2-SULFATASE"/>
    <property type="match status" value="1"/>
</dbReference>
<dbReference type="Pfam" id="PF00884">
    <property type="entry name" value="Sulfatase"/>
    <property type="match status" value="1"/>
</dbReference>
<evidence type="ECO:0000313" key="9">
    <source>
        <dbReference type="EMBL" id="PQO37061.1"/>
    </source>
</evidence>
<dbReference type="CDD" id="cd16030">
    <property type="entry name" value="iduronate-2-sulfatase"/>
    <property type="match status" value="1"/>
</dbReference>
<dbReference type="SUPFAM" id="SSF53649">
    <property type="entry name" value="Alkaline phosphatase-like"/>
    <property type="match status" value="1"/>
</dbReference>
<dbReference type="GO" id="GO:0004423">
    <property type="term" value="F:iduronate-2-sulfatase activity"/>
    <property type="evidence" value="ECO:0007669"/>
    <property type="project" value="InterPro"/>
</dbReference>
<dbReference type="EMBL" id="PUIA01000017">
    <property type="protein sequence ID" value="PQO37061.1"/>
    <property type="molecule type" value="Genomic_DNA"/>
</dbReference>
<evidence type="ECO:0000259" key="8">
    <source>
        <dbReference type="Pfam" id="PF00884"/>
    </source>
</evidence>
<proteinExistence type="inferred from homology"/>
<feature type="domain" description="Sulfatase N-terminal" evidence="8">
    <location>
        <begin position="26"/>
        <end position="388"/>
    </location>
</feature>
<comment type="caution">
    <text evidence="9">The sequence shown here is derived from an EMBL/GenBank/DDBJ whole genome shotgun (WGS) entry which is preliminary data.</text>
</comment>
<evidence type="ECO:0000313" key="10">
    <source>
        <dbReference type="Proteomes" id="UP000240009"/>
    </source>
</evidence>
<reference evidence="9 10" key="1">
    <citation type="submission" date="2018-02" db="EMBL/GenBank/DDBJ databases">
        <title>Comparative genomes isolates from brazilian mangrove.</title>
        <authorList>
            <person name="Araujo J.E."/>
            <person name="Taketani R.G."/>
            <person name="Silva M.C.P."/>
            <person name="Loureco M.V."/>
            <person name="Andreote F.D."/>
        </authorList>
    </citation>
    <scope>NUCLEOTIDE SEQUENCE [LARGE SCALE GENOMIC DNA]</scope>
    <source>
        <strain evidence="9 10">HEX-2 MGV</strain>
    </source>
</reference>
<evidence type="ECO:0000256" key="6">
    <source>
        <dbReference type="ARBA" id="ARBA00022837"/>
    </source>
</evidence>
<comment type="cofactor">
    <cofactor evidence="1">
        <name>Ca(2+)</name>
        <dbReference type="ChEBI" id="CHEBI:29108"/>
    </cofactor>
</comment>
<dbReference type="InterPro" id="IPR000917">
    <property type="entry name" value="Sulfatase_N"/>
</dbReference>
<sequence length="484" mass="53495">MSRIGIFALLMSSVWVASAAAENNYNVLLIAVDDLRPELGCYGRSPTVSPSLDELAKHSTVFRNHFVQVPTCGASRFALLTGRSPGKTGALGNEALYTGKTALSQQQLPGAQSLPELFRRSGYHTTLIGKVSHTADGKVYAYNGQGDGRDELPHAWDDLATPYGPWKRGWGIFFAYADGKHREDGQGHSDLMEFTAEKDNELPDGMMAETAIEKLKAYGKSKERFFMGLGFFKPHLPFVATKQDWEAVDAMDIAPAPHGTKPDTAYWHSSGEFYKYKTDYPKTNPLAKEDQITARKAYLACVRYTDRQIGKVLAALKETGLEDSTIVVVWGDHGWHLGESALWGKHASHERALNSPLLIKVPGVTDKGTMTTALAETLDIYPTLMQLCDPKFKQTQHPLDGVSLASVVQGTDEKARDVAVSYWRSNQISIRDDQYRLIVQMQKGKPQNIELYNIHETPDPVVNLAVEKPDVVSKLLQAVQDASP</sequence>
<dbReference type="Gene3D" id="3.40.720.10">
    <property type="entry name" value="Alkaline Phosphatase, subunit A"/>
    <property type="match status" value="1"/>
</dbReference>
<dbReference type="InterPro" id="IPR035874">
    <property type="entry name" value="IDS"/>
</dbReference>
<dbReference type="RefSeq" id="WP_105351661.1">
    <property type="nucleotide sequence ID" value="NZ_PUIA01000017.1"/>
</dbReference>
<evidence type="ECO:0000256" key="2">
    <source>
        <dbReference type="ARBA" id="ARBA00008779"/>
    </source>
</evidence>
<dbReference type="AlphaFoldDB" id="A0A2S8FY06"/>
<dbReference type="PANTHER" id="PTHR45953:SF1">
    <property type="entry name" value="IDURONATE 2-SULFATASE"/>
    <property type="match status" value="1"/>
</dbReference>
<evidence type="ECO:0000256" key="1">
    <source>
        <dbReference type="ARBA" id="ARBA00001913"/>
    </source>
</evidence>
<gene>
    <name evidence="9" type="ORF">C5Y96_07840</name>
</gene>
<accession>A0A2S8FY06</accession>
<dbReference type="Proteomes" id="UP000240009">
    <property type="component" value="Unassembled WGS sequence"/>
</dbReference>
<name>A0A2S8FY06_9BACT</name>
<organism evidence="9 10">
    <name type="scientific">Blastopirellula marina</name>
    <dbReference type="NCBI Taxonomy" id="124"/>
    <lineage>
        <taxon>Bacteria</taxon>
        <taxon>Pseudomonadati</taxon>
        <taxon>Planctomycetota</taxon>
        <taxon>Planctomycetia</taxon>
        <taxon>Pirellulales</taxon>
        <taxon>Pirellulaceae</taxon>
        <taxon>Blastopirellula</taxon>
    </lineage>
</organism>
<evidence type="ECO:0000256" key="7">
    <source>
        <dbReference type="SAM" id="SignalP"/>
    </source>
</evidence>
<dbReference type="InterPro" id="IPR017850">
    <property type="entry name" value="Alkaline_phosphatase_core_sf"/>
</dbReference>
<feature type="signal peptide" evidence="7">
    <location>
        <begin position="1"/>
        <end position="19"/>
    </location>
</feature>
<dbReference type="OrthoDB" id="9782218at2"/>
<keyword evidence="4 7" id="KW-0732">Signal</keyword>
<evidence type="ECO:0000256" key="4">
    <source>
        <dbReference type="ARBA" id="ARBA00022729"/>
    </source>
</evidence>
<dbReference type="GO" id="GO:0005737">
    <property type="term" value="C:cytoplasm"/>
    <property type="evidence" value="ECO:0007669"/>
    <property type="project" value="TreeGrafter"/>
</dbReference>
<protein>
    <submittedName>
        <fullName evidence="9">Iduronate sulfatase</fullName>
    </submittedName>
</protein>
<comment type="similarity">
    <text evidence="2">Belongs to the sulfatase family.</text>
</comment>
<dbReference type="GO" id="GO:0046872">
    <property type="term" value="F:metal ion binding"/>
    <property type="evidence" value="ECO:0007669"/>
    <property type="project" value="UniProtKB-KW"/>
</dbReference>